<dbReference type="EMBL" id="CP036263">
    <property type="protein sequence ID" value="QDT00399.1"/>
    <property type="molecule type" value="Genomic_DNA"/>
</dbReference>
<dbReference type="Pfam" id="PF07593">
    <property type="entry name" value="UnbV_ASPIC"/>
    <property type="match status" value="1"/>
</dbReference>
<feature type="domain" description="ASPIC/UnbV" evidence="2">
    <location>
        <begin position="441"/>
        <end position="506"/>
    </location>
</feature>
<dbReference type="Gene3D" id="2.130.10.130">
    <property type="entry name" value="Integrin alpha, N-terminal"/>
    <property type="match status" value="1"/>
</dbReference>
<dbReference type="InterPro" id="IPR028994">
    <property type="entry name" value="Integrin_alpha_N"/>
</dbReference>
<dbReference type="PANTHER" id="PTHR16026:SF0">
    <property type="entry name" value="CARTILAGE ACIDIC PROTEIN 1"/>
    <property type="match status" value="1"/>
</dbReference>
<sequence>MKVVKPKNKVVVSHAAEAVVELSNSSKKELWRNMLRRDTANTIGIHPSPFVALAVGLLAAFLPARTVAATFQAVAAPGGAKVAWGDYNNDGWVDFQAGGTLWRNNGGFTFIPERSLEASGLWGDYNNDGWLDYYAYNNQQLFRSQSGNSFVLTTLPSLPVQASRGASWGDFNNDGFLDLYTGGYENYPDAYYSDVILQNNQGTSFSQTWMQPNDAIVTSGRPRPGRGVTSADFDRDGDLDVYVSNYRLEPNQLHVNGGNGIFSDQAATRGVQGGRWGGTWGHAIGAAWGDFNNDGEIDLFAGHFAHPGQPESQFLRNRGAAGGYTFEDMGQGGVGWQESYASPVVGDYDNDGYLDLYFTAVYSGDHPRLYRNNGDWSFTDVTSIAGLAGLGVTYQAGFADYDNDGDLDLVTEGKLFQNQGNNNHWLKVKLVGDGQSINRDAVGAQVRIDLGNHTLLRQVEFGTGEGNQNESTLHFGLGGHTAPVDLEIFWPGGASQVLFDLPVDQLSTVEFGLMLGDFDIDNQVDGNDFLVWQSNPGVGSLADWQTNYGMSLPSVVVDAVPEPSGFVLIVGCHLLVFIYRKRLLSPDMSRRDLFYTGVDSGVMSLLPK</sequence>
<evidence type="ECO:0000256" key="1">
    <source>
        <dbReference type="ARBA" id="ARBA00022729"/>
    </source>
</evidence>
<keyword evidence="1" id="KW-0732">Signal</keyword>
<dbReference type="SUPFAM" id="SSF69318">
    <property type="entry name" value="Integrin alpha N-terminal domain"/>
    <property type="match status" value="1"/>
</dbReference>
<dbReference type="PANTHER" id="PTHR16026">
    <property type="entry name" value="CARTILAGE ACIDIC PROTEIN 1"/>
    <property type="match status" value="1"/>
</dbReference>
<keyword evidence="4" id="KW-1185">Reference proteome</keyword>
<accession>A0A517MZU1</accession>
<protein>
    <submittedName>
        <fullName evidence="3">FG-GAP repeat protein</fullName>
    </submittedName>
</protein>
<dbReference type="AlphaFoldDB" id="A0A517MZU1"/>
<gene>
    <name evidence="3" type="ORF">HG15A2_37350</name>
</gene>
<reference evidence="3 4" key="1">
    <citation type="submission" date="2019-02" db="EMBL/GenBank/DDBJ databases">
        <title>Deep-cultivation of Planctomycetes and their phenomic and genomic characterization uncovers novel biology.</title>
        <authorList>
            <person name="Wiegand S."/>
            <person name="Jogler M."/>
            <person name="Boedeker C."/>
            <person name="Pinto D."/>
            <person name="Vollmers J."/>
            <person name="Rivas-Marin E."/>
            <person name="Kohn T."/>
            <person name="Peeters S.H."/>
            <person name="Heuer A."/>
            <person name="Rast P."/>
            <person name="Oberbeckmann S."/>
            <person name="Bunk B."/>
            <person name="Jeske O."/>
            <person name="Meyerdierks A."/>
            <person name="Storesund J.E."/>
            <person name="Kallscheuer N."/>
            <person name="Luecker S."/>
            <person name="Lage O.M."/>
            <person name="Pohl T."/>
            <person name="Merkel B.J."/>
            <person name="Hornburger P."/>
            <person name="Mueller R.-W."/>
            <person name="Bruemmer F."/>
            <person name="Labrenz M."/>
            <person name="Spormann A.M."/>
            <person name="Op den Camp H."/>
            <person name="Overmann J."/>
            <person name="Amann R."/>
            <person name="Jetten M.S.M."/>
            <person name="Mascher T."/>
            <person name="Medema M.H."/>
            <person name="Devos D.P."/>
            <person name="Kaster A.-K."/>
            <person name="Ovreas L."/>
            <person name="Rohde M."/>
            <person name="Galperin M.Y."/>
            <person name="Jogler C."/>
        </authorList>
    </citation>
    <scope>NUCLEOTIDE SEQUENCE [LARGE SCALE GENOMIC DNA]</scope>
    <source>
        <strain evidence="3 4">HG15A2</strain>
    </source>
</reference>
<dbReference type="Proteomes" id="UP000319852">
    <property type="component" value="Chromosome"/>
</dbReference>
<dbReference type="OrthoDB" id="5287961at2"/>
<dbReference type="InterPro" id="IPR027039">
    <property type="entry name" value="Crtac1"/>
</dbReference>
<evidence type="ECO:0000313" key="3">
    <source>
        <dbReference type="EMBL" id="QDT00399.1"/>
    </source>
</evidence>
<organism evidence="3 4">
    <name type="scientific">Adhaeretor mobilis</name>
    <dbReference type="NCBI Taxonomy" id="1930276"/>
    <lineage>
        <taxon>Bacteria</taxon>
        <taxon>Pseudomonadati</taxon>
        <taxon>Planctomycetota</taxon>
        <taxon>Planctomycetia</taxon>
        <taxon>Pirellulales</taxon>
        <taxon>Lacipirellulaceae</taxon>
        <taxon>Adhaeretor</taxon>
    </lineage>
</organism>
<evidence type="ECO:0000259" key="2">
    <source>
        <dbReference type="Pfam" id="PF07593"/>
    </source>
</evidence>
<proteinExistence type="predicted"/>
<dbReference type="InterPro" id="IPR013517">
    <property type="entry name" value="FG-GAP"/>
</dbReference>
<name>A0A517MZU1_9BACT</name>
<dbReference type="Pfam" id="PF13517">
    <property type="entry name" value="FG-GAP_3"/>
    <property type="match status" value="3"/>
</dbReference>
<dbReference type="InterPro" id="IPR011519">
    <property type="entry name" value="UnbV_ASPIC"/>
</dbReference>
<dbReference type="KEGG" id="amob:HG15A2_37350"/>
<dbReference type="RefSeq" id="WP_145061873.1">
    <property type="nucleotide sequence ID" value="NZ_CP036263.1"/>
</dbReference>
<evidence type="ECO:0000313" key="4">
    <source>
        <dbReference type="Proteomes" id="UP000319852"/>
    </source>
</evidence>